<name>A0ABV9LR32_9ALTE</name>
<dbReference type="Pfam" id="PF16266">
    <property type="entry name" value="DUF4919"/>
    <property type="match status" value="1"/>
</dbReference>
<sequence length="228" mass="25826">MNDISKPPVTYLIFLICVLLLTACASQNPSSPVLNYEKADKDYLALKQTIVNRVADSTTFDRIWLTYSLSSFYNPTDDLEPSTKLLTETYISEGNYAACIEAAQRLLEVNYTSLTGHFAMAECSRLMGDARQSDFHTWVLDNLIEAIWRTGDGRAPGTAFLINSTHDLYAFIQLHQLVAVGQDLVYEQGMPVQKILVQTPENMRSSTWYFNATPQFRRSFLDKAELKN</sequence>
<organism evidence="1 2">
    <name type="scientific">Glaciecola siphonariae</name>
    <dbReference type="NCBI Taxonomy" id="521012"/>
    <lineage>
        <taxon>Bacteria</taxon>
        <taxon>Pseudomonadati</taxon>
        <taxon>Pseudomonadota</taxon>
        <taxon>Gammaproteobacteria</taxon>
        <taxon>Alteromonadales</taxon>
        <taxon>Alteromonadaceae</taxon>
        <taxon>Glaciecola</taxon>
    </lineage>
</organism>
<dbReference type="RefSeq" id="WP_382405371.1">
    <property type="nucleotide sequence ID" value="NZ_JBHSGU010000001.1"/>
</dbReference>
<proteinExistence type="predicted"/>
<comment type="caution">
    <text evidence="1">The sequence shown here is derived from an EMBL/GenBank/DDBJ whole genome shotgun (WGS) entry which is preliminary data.</text>
</comment>
<dbReference type="EMBL" id="JBHSGU010000001">
    <property type="protein sequence ID" value="MFC4698730.1"/>
    <property type="molecule type" value="Genomic_DNA"/>
</dbReference>
<protein>
    <submittedName>
        <fullName evidence="1">DUF4919 domain-containing protein</fullName>
    </submittedName>
</protein>
<reference evidence="2" key="1">
    <citation type="journal article" date="2019" name="Int. J. Syst. Evol. Microbiol.">
        <title>The Global Catalogue of Microorganisms (GCM) 10K type strain sequencing project: providing services to taxonomists for standard genome sequencing and annotation.</title>
        <authorList>
            <consortium name="The Broad Institute Genomics Platform"/>
            <consortium name="The Broad Institute Genome Sequencing Center for Infectious Disease"/>
            <person name="Wu L."/>
            <person name="Ma J."/>
        </authorList>
    </citation>
    <scope>NUCLEOTIDE SEQUENCE [LARGE SCALE GENOMIC DNA]</scope>
    <source>
        <strain evidence="2">KACC 12507</strain>
    </source>
</reference>
<dbReference type="PROSITE" id="PS51257">
    <property type="entry name" value="PROKAR_LIPOPROTEIN"/>
    <property type="match status" value="1"/>
</dbReference>
<evidence type="ECO:0000313" key="2">
    <source>
        <dbReference type="Proteomes" id="UP001595897"/>
    </source>
</evidence>
<dbReference type="InterPro" id="IPR032578">
    <property type="entry name" value="DUF4919"/>
</dbReference>
<keyword evidence="2" id="KW-1185">Reference proteome</keyword>
<dbReference type="Proteomes" id="UP001595897">
    <property type="component" value="Unassembled WGS sequence"/>
</dbReference>
<accession>A0ABV9LR32</accession>
<evidence type="ECO:0000313" key="1">
    <source>
        <dbReference type="EMBL" id="MFC4698730.1"/>
    </source>
</evidence>
<gene>
    <name evidence="1" type="ORF">ACFO4O_00965</name>
</gene>